<accession>A0A1X2IBR7</accession>
<feature type="compositionally biased region" description="Basic and acidic residues" evidence="1">
    <location>
        <begin position="89"/>
        <end position="103"/>
    </location>
</feature>
<dbReference type="EMBL" id="MCGE01000016">
    <property type="protein sequence ID" value="ORZ13505.1"/>
    <property type="molecule type" value="Genomic_DNA"/>
</dbReference>
<dbReference type="OrthoDB" id="2290775at2759"/>
<proteinExistence type="predicted"/>
<keyword evidence="3" id="KW-1185">Reference proteome</keyword>
<organism evidence="2 3">
    <name type="scientific">Absidia repens</name>
    <dbReference type="NCBI Taxonomy" id="90262"/>
    <lineage>
        <taxon>Eukaryota</taxon>
        <taxon>Fungi</taxon>
        <taxon>Fungi incertae sedis</taxon>
        <taxon>Mucoromycota</taxon>
        <taxon>Mucoromycotina</taxon>
        <taxon>Mucoromycetes</taxon>
        <taxon>Mucorales</taxon>
        <taxon>Cunninghamellaceae</taxon>
        <taxon>Absidia</taxon>
    </lineage>
</organism>
<reference evidence="2 3" key="1">
    <citation type="submission" date="2016-07" db="EMBL/GenBank/DDBJ databases">
        <title>Pervasive Adenine N6-methylation of Active Genes in Fungi.</title>
        <authorList>
            <consortium name="DOE Joint Genome Institute"/>
            <person name="Mondo S.J."/>
            <person name="Dannebaum R.O."/>
            <person name="Kuo R.C."/>
            <person name="Labutti K."/>
            <person name="Haridas S."/>
            <person name="Kuo A."/>
            <person name="Salamov A."/>
            <person name="Ahrendt S.R."/>
            <person name="Lipzen A."/>
            <person name="Sullivan W."/>
            <person name="Andreopoulos W.B."/>
            <person name="Clum A."/>
            <person name="Lindquist E."/>
            <person name="Daum C."/>
            <person name="Ramamoorthy G.K."/>
            <person name="Gryganskyi A."/>
            <person name="Culley D."/>
            <person name="Magnuson J.K."/>
            <person name="James T.Y."/>
            <person name="O'Malley M.A."/>
            <person name="Stajich J.E."/>
            <person name="Spatafora J.W."/>
            <person name="Visel A."/>
            <person name="Grigoriev I.V."/>
        </authorList>
    </citation>
    <scope>NUCLEOTIDE SEQUENCE [LARGE SCALE GENOMIC DNA]</scope>
    <source>
        <strain evidence="2 3">NRRL 1336</strain>
    </source>
</reference>
<evidence type="ECO:0000313" key="2">
    <source>
        <dbReference type="EMBL" id="ORZ13505.1"/>
    </source>
</evidence>
<dbReference type="Proteomes" id="UP000193560">
    <property type="component" value="Unassembled WGS sequence"/>
</dbReference>
<feature type="region of interest" description="Disordered" evidence="1">
    <location>
        <begin position="1"/>
        <end position="122"/>
    </location>
</feature>
<dbReference type="AlphaFoldDB" id="A0A1X2IBR7"/>
<sequence length="122" mass="13607">MGDSTSTKARPFVAPLVGHHHLSSGSEEDGNSVGYYSPSQRPPQQQPQQPQDYYQDHDFYAAPYQYMANHPMQYPQQNQSGSTQPSSSAERHIPHLVQEHDNDIAASPLPSHSIDVPHSKDE</sequence>
<protein>
    <submittedName>
        <fullName evidence="2">Uncharacterized protein</fullName>
    </submittedName>
</protein>
<comment type="caution">
    <text evidence="2">The sequence shown here is derived from an EMBL/GenBank/DDBJ whole genome shotgun (WGS) entry which is preliminary data.</text>
</comment>
<gene>
    <name evidence="2" type="ORF">BCR42DRAFT_418444</name>
</gene>
<feature type="compositionally biased region" description="Polar residues" evidence="1">
    <location>
        <begin position="74"/>
        <end position="88"/>
    </location>
</feature>
<name>A0A1X2IBR7_9FUNG</name>
<evidence type="ECO:0000256" key="1">
    <source>
        <dbReference type="SAM" id="MobiDB-lite"/>
    </source>
</evidence>
<evidence type="ECO:0000313" key="3">
    <source>
        <dbReference type="Proteomes" id="UP000193560"/>
    </source>
</evidence>